<organism evidence="2 3">
    <name type="scientific">Flavobacterium cauense R2A-7</name>
    <dbReference type="NCBI Taxonomy" id="1341154"/>
    <lineage>
        <taxon>Bacteria</taxon>
        <taxon>Pseudomonadati</taxon>
        <taxon>Bacteroidota</taxon>
        <taxon>Flavobacteriia</taxon>
        <taxon>Flavobacteriales</taxon>
        <taxon>Flavobacteriaceae</taxon>
        <taxon>Flavobacterium</taxon>
    </lineage>
</organism>
<evidence type="ECO:0000313" key="2">
    <source>
        <dbReference type="EMBL" id="TWI08990.1"/>
    </source>
</evidence>
<feature type="transmembrane region" description="Helical" evidence="1">
    <location>
        <begin position="12"/>
        <end position="29"/>
    </location>
</feature>
<feature type="transmembrane region" description="Helical" evidence="1">
    <location>
        <begin position="75"/>
        <end position="95"/>
    </location>
</feature>
<feature type="transmembrane region" description="Helical" evidence="1">
    <location>
        <begin position="132"/>
        <end position="154"/>
    </location>
</feature>
<protein>
    <submittedName>
        <fullName evidence="2">Uncharacterized protein DUF4199</fullName>
    </submittedName>
</protein>
<dbReference type="Pfam" id="PF13858">
    <property type="entry name" value="DUF4199"/>
    <property type="match status" value="1"/>
</dbReference>
<reference evidence="2 3" key="1">
    <citation type="journal article" date="2015" name="Stand. Genomic Sci.">
        <title>Genomic Encyclopedia of Bacterial and Archaeal Type Strains, Phase III: the genomes of soil and plant-associated and newly described type strains.</title>
        <authorList>
            <person name="Whitman W.B."/>
            <person name="Woyke T."/>
            <person name="Klenk H.P."/>
            <person name="Zhou Y."/>
            <person name="Lilburn T.G."/>
            <person name="Beck B.J."/>
            <person name="De Vos P."/>
            <person name="Vandamme P."/>
            <person name="Eisen J.A."/>
            <person name="Garrity G."/>
            <person name="Hugenholtz P."/>
            <person name="Kyrpides N.C."/>
        </authorList>
    </citation>
    <scope>NUCLEOTIDE SEQUENCE [LARGE SCALE GENOMIC DNA]</scope>
    <source>
        <strain evidence="2 3">CGMCC 1.7270</strain>
    </source>
</reference>
<gene>
    <name evidence="2" type="ORF">IP98_02704</name>
</gene>
<dbReference type="Proteomes" id="UP000319848">
    <property type="component" value="Unassembled WGS sequence"/>
</dbReference>
<dbReference type="RefSeq" id="WP_023569772.1">
    <property type="nucleotide sequence ID" value="NZ_AVBI01000004.1"/>
</dbReference>
<dbReference type="STRING" id="1341154.FCR2A7T_05980"/>
<keyword evidence="1" id="KW-0812">Transmembrane</keyword>
<keyword evidence="1" id="KW-1133">Transmembrane helix</keyword>
<feature type="transmembrane region" description="Helical" evidence="1">
    <location>
        <begin position="35"/>
        <end position="55"/>
    </location>
</feature>
<keyword evidence="3" id="KW-1185">Reference proteome</keyword>
<comment type="caution">
    <text evidence="2">The sequence shown here is derived from an EMBL/GenBank/DDBJ whole genome shotgun (WGS) entry which is preliminary data.</text>
</comment>
<dbReference type="AlphaFoldDB" id="V6S3R7"/>
<dbReference type="EMBL" id="VLKQ01000014">
    <property type="protein sequence ID" value="TWI08990.1"/>
    <property type="molecule type" value="Genomic_DNA"/>
</dbReference>
<evidence type="ECO:0000256" key="1">
    <source>
        <dbReference type="SAM" id="Phobius"/>
    </source>
</evidence>
<evidence type="ECO:0000313" key="3">
    <source>
        <dbReference type="Proteomes" id="UP000319848"/>
    </source>
</evidence>
<sequence>MKNYTIEIKWALVYVIISFIWIFIQKYLGFFDENISMHLFFSVLIVIILIPLFLLAQTDKKKNFLNGKMSWKQGFISGGIIIVMATLFVPLLQYLTYEVINPDFFSKTIALYTQSGKMTAIDAATRFNLKSYIIQGVSDSLSFGIIFSALTAFFTKSK</sequence>
<dbReference type="InterPro" id="IPR025250">
    <property type="entry name" value="DUF4199"/>
</dbReference>
<keyword evidence="1" id="KW-0472">Membrane</keyword>
<name>V6S3R7_9FLAO</name>
<dbReference type="OrthoDB" id="5766000at2"/>
<proteinExistence type="predicted"/>
<accession>V6S3R7</accession>